<organism evidence="6 7">
    <name type="scientific">Bacteroides fragilis</name>
    <dbReference type="NCBI Taxonomy" id="817"/>
    <lineage>
        <taxon>Bacteria</taxon>
        <taxon>Pseudomonadati</taxon>
        <taxon>Bacteroidota</taxon>
        <taxon>Bacteroidia</taxon>
        <taxon>Bacteroidales</taxon>
        <taxon>Bacteroidaceae</taxon>
        <taxon>Bacteroides</taxon>
    </lineage>
</organism>
<dbReference type="GO" id="GO:0046353">
    <property type="term" value="F:aminoglycoside 3-N-acetyltransferase activity"/>
    <property type="evidence" value="ECO:0007669"/>
    <property type="project" value="UniProtKB-EC"/>
</dbReference>
<evidence type="ECO:0000256" key="4">
    <source>
        <dbReference type="ARBA" id="ARBA00023315"/>
    </source>
</evidence>
<dbReference type="PANTHER" id="PTHR11104">
    <property type="entry name" value="AMINOGLYCOSIDE N3-ACETYLTRANSFERASE"/>
    <property type="match status" value="1"/>
</dbReference>
<evidence type="ECO:0000313" key="6">
    <source>
        <dbReference type="EMBL" id="QCQ45696.1"/>
    </source>
</evidence>
<dbReference type="RefSeq" id="WP_033572627.1">
    <property type="nucleotide sequence ID" value="NZ_CP036546.1"/>
</dbReference>
<evidence type="ECO:0000256" key="2">
    <source>
        <dbReference type="ARBA" id="ARBA00012882"/>
    </source>
</evidence>
<dbReference type="InterPro" id="IPR003679">
    <property type="entry name" value="Amioglycoside_AcTrfase"/>
</dbReference>
<dbReference type="EMBL" id="CP036546">
    <property type="protein sequence ID" value="QCQ45696.1"/>
    <property type="molecule type" value="Genomic_DNA"/>
</dbReference>
<dbReference type="Pfam" id="PF02522">
    <property type="entry name" value="Antibiotic_NAT"/>
    <property type="match status" value="1"/>
</dbReference>
<accession>A0AAE6ETE6</accession>
<evidence type="ECO:0000256" key="3">
    <source>
        <dbReference type="ARBA" id="ARBA00022679"/>
    </source>
</evidence>
<sequence length="283" mass="32749">MKRVDLFRDTTGYWVSNIDLYESLLEIGANKCEVLYVHSALTFGFPNPNLKRSELLLEIYTVLLHLNVPTLCMPTFTFSYCNGLTFDPLLSKSKMGVLNEFFRKQEHVVRSNDPLMSIALLGEDKDIALGISTHSIGDNSTFDKLRHRDNVKFLFLGTKIGDCFTYMHYLEWLYGVDYRYDRKFLGTSIVGGRMEKNEYDLFVRYATVSPNSNSYIYEEDMYRNSIALKKQLGDSSISIVEEKVAADAYHECLLYNPFYFVDCENNILKKDKTFELTKEMVAL</sequence>
<dbReference type="PANTHER" id="PTHR11104:SF0">
    <property type="entry name" value="SPBETA PROPHAGE-DERIVED AMINOGLYCOSIDE N(3')-ACETYLTRANSFERASE-LIKE PROTEIN YOKD"/>
    <property type="match status" value="1"/>
</dbReference>
<dbReference type="Proteomes" id="UP000036847">
    <property type="component" value="Chromosome"/>
</dbReference>
<gene>
    <name evidence="6" type="ORF">EC80_012935</name>
</gene>
<evidence type="ECO:0000256" key="5">
    <source>
        <dbReference type="RuleBase" id="RU365031"/>
    </source>
</evidence>
<dbReference type="InterPro" id="IPR028345">
    <property type="entry name" value="Antibiotic_NAT-like"/>
</dbReference>
<evidence type="ECO:0000256" key="1">
    <source>
        <dbReference type="ARBA" id="ARBA00006383"/>
    </source>
</evidence>
<keyword evidence="5" id="KW-0046">Antibiotic resistance</keyword>
<comment type="catalytic activity">
    <reaction evidence="5">
        <text>a 2-deoxystreptamine antibiotic + acetyl-CoA = an N(3)-acetyl-2-deoxystreptamine antibiotic + CoA + H(+)</text>
        <dbReference type="Rhea" id="RHEA:12665"/>
        <dbReference type="ChEBI" id="CHEBI:15378"/>
        <dbReference type="ChEBI" id="CHEBI:57287"/>
        <dbReference type="ChEBI" id="CHEBI:57288"/>
        <dbReference type="ChEBI" id="CHEBI:57921"/>
        <dbReference type="ChEBI" id="CHEBI:77452"/>
        <dbReference type="EC" id="2.3.1.81"/>
    </reaction>
</comment>
<dbReference type="GO" id="GO:0046677">
    <property type="term" value="P:response to antibiotic"/>
    <property type="evidence" value="ECO:0007669"/>
    <property type="project" value="UniProtKB-KW"/>
</dbReference>
<name>A0AAE6ETE6_BACFG</name>
<dbReference type="EC" id="2.3.1.-" evidence="5"/>
<evidence type="ECO:0000313" key="7">
    <source>
        <dbReference type="Proteomes" id="UP000036847"/>
    </source>
</evidence>
<keyword evidence="3 5" id="KW-0808">Transferase</keyword>
<reference evidence="6 7" key="1">
    <citation type="submission" date="2019-03" db="EMBL/GenBank/DDBJ databases">
        <title>Complete genome assembly of MDR B. fragilis.</title>
        <authorList>
            <person name="Sydenham T.V."/>
            <person name="Hasman H."/>
            <person name="Justesen U.S."/>
        </authorList>
    </citation>
    <scope>NUCLEOTIDE SEQUENCE [LARGE SCALE GENOMIC DNA]</scope>
    <source>
        <strain evidence="6 7">DCMSKEJBY0001B</strain>
    </source>
</reference>
<dbReference type="AlphaFoldDB" id="A0AAE6ETE6"/>
<keyword evidence="4 5" id="KW-0012">Acyltransferase</keyword>
<dbReference type="SUPFAM" id="SSF110710">
    <property type="entry name" value="TTHA0583/YokD-like"/>
    <property type="match status" value="1"/>
</dbReference>
<protein>
    <recommendedName>
        <fullName evidence="2 5">Aminoglycoside N(3)-acetyltransferase</fullName>
        <ecNumber evidence="5">2.3.1.-</ecNumber>
    </recommendedName>
</protein>
<proteinExistence type="inferred from homology"/>
<comment type="similarity">
    <text evidence="1 5">Belongs to the antibiotic N-acetyltransferase family.</text>
</comment>